<dbReference type="EMBL" id="NGNV01000033">
    <property type="protein sequence ID" value="OYR87716.1"/>
    <property type="molecule type" value="Genomic_DNA"/>
</dbReference>
<dbReference type="Proteomes" id="UP000216316">
    <property type="component" value="Unassembled WGS sequence"/>
</dbReference>
<reference evidence="1" key="2">
    <citation type="submission" date="2017-05" db="EMBL/GenBank/DDBJ databases">
        <authorList>
            <person name="Lin X.B."/>
            <person name="Stothard P."/>
            <person name="Tasseva G."/>
            <person name="Walter J."/>
        </authorList>
    </citation>
    <scope>NUCLEOTIDE SEQUENCE</scope>
    <source>
        <strain evidence="1">609u</strain>
    </source>
</reference>
<dbReference type="RefSeq" id="WP_094496085.1">
    <property type="nucleotide sequence ID" value="NZ_CASCMS010000061.1"/>
</dbReference>
<protein>
    <submittedName>
        <fullName evidence="2">Uncharacterized protein</fullName>
    </submittedName>
</protein>
<reference evidence="2 3" key="1">
    <citation type="submission" date="2017-04" db="EMBL/GenBank/DDBJ databases">
        <authorList>
            <person name="Afonso C.L."/>
            <person name="Miller P.J."/>
            <person name="Scott M.A."/>
            <person name="Spackman E."/>
            <person name="Goraichik I."/>
            <person name="Dimitrov K.M."/>
            <person name="Suarez D.L."/>
            <person name="Swayne D.E."/>
        </authorList>
    </citation>
    <scope>NUCLEOTIDE SEQUENCE [LARGE SCALE GENOMIC DNA]</scope>
    <source>
        <strain evidence="2 3">609q</strain>
    </source>
</reference>
<comment type="caution">
    <text evidence="2">The sequence shown here is derived from an EMBL/GenBank/DDBJ whole genome shotgun (WGS) entry which is preliminary data.</text>
</comment>
<evidence type="ECO:0000313" key="3">
    <source>
        <dbReference type="Proteomes" id="UP000215828"/>
    </source>
</evidence>
<gene>
    <name evidence="1" type="ORF">CBF53_06900</name>
    <name evidence="2" type="ORF">CBF70_08295</name>
</gene>
<dbReference type="EMBL" id="NGNX01000044">
    <property type="protein sequence ID" value="OYR90642.1"/>
    <property type="molecule type" value="Genomic_DNA"/>
</dbReference>
<keyword evidence="4" id="KW-1185">Reference proteome</keyword>
<evidence type="ECO:0000313" key="4">
    <source>
        <dbReference type="Proteomes" id="UP000216316"/>
    </source>
</evidence>
<sequence length="130" mass="15636">MINLSNNDYQISKKDQKLLRQFEKQVLNSQILYPFHPIRHINCEFFHFIKSSGKDLLIDFVMQPQKRNLIFSELLFISYKYLTKVRYGIDDYFLRKNWVNLINVSYTNDIITNVSSFLTKIDEANKLEFN</sequence>
<organism evidence="2 3">
    <name type="scientific">Lactobacillus taiwanensis</name>
    <dbReference type="NCBI Taxonomy" id="508451"/>
    <lineage>
        <taxon>Bacteria</taxon>
        <taxon>Bacillati</taxon>
        <taxon>Bacillota</taxon>
        <taxon>Bacilli</taxon>
        <taxon>Lactobacillales</taxon>
        <taxon>Lactobacillaceae</taxon>
        <taxon>Lactobacillus</taxon>
    </lineage>
</organism>
<dbReference type="Proteomes" id="UP000215828">
    <property type="component" value="Unassembled WGS sequence"/>
</dbReference>
<evidence type="ECO:0000313" key="2">
    <source>
        <dbReference type="EMBL" id="OYR90642.1"/>
    </source>
</evidence>
<evidence type="ECO:0000313" key="1">
    <source>
        <dbReference type="EMBL" id="OYR87716.1"/>
    </source>
</evidence>
<name>A0A256LDN3_9LACO</name>
<proteinExistence type="predicted"/>
<reference evidence="3 4" key="3">
    <citation type="submission" date="2017-09" db="EMBL/GenBank/DDBJ databases">
        <title>Tripartite evolution among Lactobacillus johnsonii, Lactobacillus taiwanensis, Lactobacillus reuteri and their rodent host.</title>
        <authorList>
            <person name="Wang T."/>
            <person name="Knowles S."/>
            <person name="Cheng C."/>
        </authorList>
    </citation>
    <scope>NUCLEOTIDE SEQUENCE [LARGE SCALE GENOMIC DNA]</scope>
    <source>
        <strain evidence="2 3">609q</strain>
        <strain evidence="1 4">609u</strain>
    </source>
</reference>
<accession>A0A256LDN3</accession>
<dbReference type="AlphaFoldDB" id="A0A256LDN3"/>